<keyword evidence="6" id="KW-1185">Reference proteome</keyword>
<dbReference type="Proteomes" id="UP001418222">
    <property type="component" value="Unassembled WGS sequence"/>
</dbReference>
<organism evidence="5 6">
    <name type="scientific">Platanthera zijinensis</name>
    <dbReference type="NCBI Taxonomy" id="2320716"/>
    <lineage>
        <taxon>Eukaryota</taxon>
        <taxon>Viridiplantae</taxon>
        <taxon>Streptophyta</taxon>
        <taxon>Embryophyta</taxon>
        <taxon>Tracheophyta</taxon>
        <taxon>Spermatophyta</taxon>
        <taxon>Magnoliopsida</taxon>
        <taxon>Liliopsida</taxon>
        <taxon>Asparagales</taxon>
        <taxon>Orchidaceae</taxon>
        <taxon>Orchidoideae</taxon>
        <taxon>Orchideae</taxon>
        <taxon>Orchidinae</taxon>
        <taxon>Platanthera</taxon>
    </lineage>
</organism>
<evidence type="ECO:0000256" key="1">
    <source>
        <dbReference type="ARBA" id="ARBA00005725"/>
    </source>
</evidence>
<evidence type="ECO:0000256" key="3">
    <source>
        <dbReference type="ARBA" id="ARBA00023002"/>
    </source>
</evidence>
<dbReference type="AlphaFoldDB" id="A0AAP0BLL6"/>
<comment type="similarity">
    <text evidence="1">Belongs to the NmrA-type oxidoreductase family. Isoflavone reductase subfamily.</text>
</comment>
<evidence type="ECO:0000313" key="6">
    <source>
        <dbReference type="Proteomes" id="UP001418222"/>
    </source>
</evidence>
<evidence type="ECO:0000259" key="4">
    <source>
        <dbReference type="Pfam" id="PF05368"/>
    </source>
</evidence>
<keyword evidence="2" id="KW-0521">NADP</keyword>
<dbReference type="Gene3D" id="3.90.25.10">
    <property type="entry name" value="UDP-galactose 4-epimerase, domain 1"/>
    <property type="match status" value="1"/>
</dbReference>
<dbReference type="EMBL" id="JBBWWQ010000006">
    <property type="protein sequence ID" value="KAK8944188.1"/>
    <property type="molecule type" value="Genomic_DNA"/>
</dbReference>
<dbReference type="Pfam" id="PF05368">
    <property type="entry name" value="NmrA"/>
    <property type="match status" value="1"/>
</dbReference>
<keyword evidence="3" id="KW-0560">Oxidoreductase</keyword>
<gene>
    <name evidence="5" type="ORF">KSP39_PZI008617</name>
</gene>
<dbReference type="SUPFAM" id="SSF51735">
    <property type="entry name" value="NAD(P)-binding Rossmann-fold domains"/>
    <property type="match status" value="1"/>
</dbReference>
<dbReference type="InterPro" id="IPR045312">
    <property type="entry name" value="PCBER-like"/>
</dbReference>
<dbReference type="PANTHER" id="PTHR43349">
    <property type="entry name" value="PINORESINOL REDUCTASE-RELATED"/>
    <property type="match status" value="1"/>
</dbReference>
<dbReference type="InterPro" id="IPR008030">
    <property type="entry name" value="NmrA-like"/>
</dbReference>
<feature type="domain" description="NmrA-like" evidence="4">
    <location>
        <begin position="6"/>
        <end position="309"/>
    </location>
</feature>
<evidence type="ECO:0000313" key="5">
    <source>
        <dbReference type="EMBL" id="KAK8944188.1"/>
    </source>
</evidence>
<dbReference type="PANTHER" id="PTHR43349:SF35">
    <property type="entry name" value="PHENYLCOUMARAN BENZYLIC ETHER REDUCTASE 1"/>
    <property type="match status" value="1"/>
</dbReference>
<evidence type="ECO:0000256" key="2">
    <source>
        <dbReference type="ARBA" id="ARBA00022857"/>
    </source>
</evidence>
<name>A0AAP0BLL6_9ASPA</name>
<comment type="caution">
    <text evidence="5">The sequence shown here is derived from an EMBL/GenBank/DDBJ whole genome shotgun (WGS) entry which is preliminary data.</text>
</comment>
<sequence length="313" mass="35045">MAADLSRILVIGSTGYFGKFMVDASVRLGHPTFAMVRQGTYSSNPEKAALIDSFKSRGVNLVYGDIYEREKLMAALKQVDVVICTLSHRTPHLYEDEVMLIEAIKQVGNIKRYIPSEFGFDVERLDIMEPAKSTLSVKARVRQRIREEGVPHTIVCGKIAANWHFLPRIGQVEGFGPPADKIHILGDGNTKAVFVREEDTATYTVKAADDPRTLNKIMYLRPPGCVISHNELIDLWEKKTGKKLERIYIPEHEVVTKMEDSSPGLRGCYMVAHASFVKGQTMIDIDPLIGVEASELYPEVKYASIGEILNTYL</sequence>
<dbReference type="InterPro" id="IPR050608">
    <property type="entry name" value="NmrA-type/Isoflavone_red_sf"/>
</dbReference>
<dbReference type="GO" id="GO:0016491">
    <property type="term" value="F:oxidoreductase activity"/>
    <property type="evidence" value="ECO:0007669"/>
    <property type="project" value="UniProtKB-KW"/>
</dbReference>
<protein>
    <recommendedName>
        <fullName evidence="4">NmrA-like domain-containing protein</fullName>
    </recommendedName>
</protein>
<proteinExistence type="inferred from homology"/>
<reference evidence="5 6" key="1">
    <citation type="journal article" date="2022" name="Nat. Plants">
        <title>Genomes of leafy and leafless Platanthera orchids illuminate the evolution of mycoheterotrophy.</title>
        <authorList>
            <person name="Li M.H."/>
            <person name="Liu K.W."/>
            <person name="Li Z."/>
            <person name="Lu H.C."/>
            <person name="Ye Q.L."/>
            <person name="Zhang D."/>
            <person name="Wang J.Y."/>
            <person name="Li Y.F."/>
            <person name="Zhong Z.M."/>
            <person name="Liu X."/>
            <person name="Yu X."/>
            <person name="Liu D.K."/>
            <person name="Tu X.D."/>
            <person name="Liu B."/>
            <person name="Hao Y."/>
            <person name="Liao X.Y."/>
            <person name="Jiang Y.T."/>
            <person name="Sun W.H."/>
            <person name="Chen J."/>
            <person name="Chen Y.Q."/>
            <person name="Ai Y."/>
            <person name="Zhai J.W."/>
            <person name="Wu S.S."/>
            <person name="Zhou Z."/>
            <person name="Hsiao Y.Y."/>
            <person name="Wu W.L."/>
            <person name="Chen Y.Y."/>
            <person name="Lin Y.F."/>
            <person name="Hsu J.L."/>
            <person name="Li C.Y."/>
            <person name="Wang Z.W."/>
            <person name="Zhao X."/>
            <person name="Zhong W.Y."/>
            <person name="Ma X.K."/>
            <person name="Ma L."/>
            <person name="Huang J."/>
            <person name="Chen G.Z."/>
            <person name="Huang M.Z."/>
            <person name="Huang L."/>
            <person name="Peng D.H."/>
            <person name="Luo Y.B."/>
            <person name="Zou S.Q."/>
            <person name="Chen S.P."/>
            <person name="Lan S."/>
            <person name="Tsai W.C."/>
            <person name="Van de Peer Y."/>
            <person name="Liu Z.J."/>
        </authorList>
    </citation>
    <scope>NUCLEOTIDE SEQUENCE [LARGE SCALE GENOMIC DNA]</scope>
    <source>
        <strain evidence="5">Lor287</strain>
    </source>
</reference>
<dbReference type="CDD" id="cd05259">
    <property type="entry name" value="PCBER_SDR_a"/>
    <property type="match status" value="1"/>
</dbReference>
<dbReference type="Gene3D" id="3.40.50.720">
    <property type="entry name" value="NAD(P)-binding Rossmann-like Domain"/>
    <property type="match status" value="1"/>
</dbReference>
<accession>A0AAP0BLL6</accession>
<dbReference type="InterPro" id="IPR036291">
    <property type="entry name" value="NAD(P)-bd_dom_sf"/>
</dbReference>